<sequence>MADQAAPQNFTGEQTGRRRRPDVPAEQTGTRPRPQNGAYPPPGEQTGQRPRPDANGMQRRPAPGDP</sequence>
<keyword evidence="3" id="KW-1185">Reference proteome</keyword>
<evidence type="ECO:0000256" key="1">
    <source>
        <dbReference type="SAM" id="MobiDB-lite"/>
    </source>
</evidence>
<evidence type="ECO:0000313" key="3">
    <source>
        <dbReference type="Proteomes" id="UP001515943"/>
    </source>
</evidence>
<feature type="non-terminal residue" evidence="2">
    <location>
        <position position="66"/>
    </location>
</feature>
<proteinExistence type="predicted"/>
<feature type="region of interest" description="Disordered" evidence="1">
    <location>
        <begin position="1"/>
        <end position="66"/>
    </location>
</feature>
<gene>
    <name evidence="2" type="ORF">FXN61_19045</name>
</gene>
<dbReference type="EMBL" id="VSRL01000064">
    <property type="protein sequence ID" value="NKE58792.1"/>
    <property type="molecule type" value="Genomic_DNA"/>
</dbReference>
<accession>A0ABX1FJM5</accession>
<reference evidence="2 3" key="1">
    <citation type="submission" date="2019-08" db="EMBL/GenBank/DDBJ databases">
        <title>Lentzea from Indian Himalayas.</title>
        <authorList>
            <person name="Mandal S."/>
            <person name="Mallick Gupta A."/>
            <person name="Maiti P.K."/>
            <person name="Sarkar J."/>
            <person name="Mandal S."/>
        </authorList>
    </citation>
    <scope>NUCLEOTIDE SEQUENCE [LARGE SCALE GENOMIC DNA]</scope>
    <source>
        <strain evidence="2 3">PSKA42</strain>
    </source>
</reference>
<dbReference type="Proteomes" id="UP001515943">
    <property type="component" value="Unassembled WGS sequence"/>
</dbReference>
<organism evidence="2 3">
    <name type="scientific">Lentzea indica</name>
    <dbReference type="NCBI Taxonomy" id="2604800"/>
    <lineage>
        <taxon>Bacteria</taxon>
        <taxon>Bacillati</taxon>
        <taxon>Actinomycetota</taxon>
        <taxon>Actinomycetes</taxon>
        <taxon>Pseudonocardiales</taxon>
        <taxon>Pseudonocardiaceae</taxon>
        <taxon>Lentzea</taxon>
    </lineage>
</organism>
<comment type="caution">
    <text evidence="2">The sequence shown here is derived from an EMBL/GenBank/DDBJ whole genome shotgun (WGS) entry which is preliminary data.</text>
</comment>
<name>A0ABX1FJM5_9PSEU</name>
<feature type="compositionally biased region" description="Polar residues" evidence="1">
    <location>
        <begin position="1"/>
        <end position="14"/>
    </location>
</feature>
<evidence type="ECO:0000313" key="2">
    <source>
        <dbReference type="EMBL" id="NKE58792.1"/>
    </source>
</evidence>
<protein>
    <submittedName>
        <fullName evidence="2">Uncharacterized protein</fullName>
    </submittedName>
</protein>
<dbReference type="RefSeq" id="WP_223165514.1">
    <property type="nucleotide sequence ID" value="NZ_VSRL01000064.1"/>
</dbReference>